<dbReference type="Pfam" id="PF00550">
    <property type="entry name" value="PP-binding"/>
    <property type="match status" value="1"/>
</dbReference>
<feature type="domain" description="Carrier" evidence="3">
    <location>
        <begin position="5"/>
        <end position="80"/>
    </location>
</feature>
<organism evidence="4">
    <name type="scientific">hydrothermal vent metagenome</name>
    <dbReference type="NCBI Taxonomy" id="652676"/>
    <lineage>
        <taxon>unclassified sequences</taxon>
        <taxon>metagenomes</taxon>
        <taxon>ecological metagenomes</taxon>
    </lineage>
</organism>
<sequence length="82" mass="9360">MHTKEEILSELQTILSDLFEVDKASIVEDAKLYEDLDLDSIDAIDMIVQLQKMIGKTVKPEDFRSVRTVSDVVDVVHQLIQD</sequence>
<reference evidence="4" key="1">
    <citation type="submission" date="2018-06" db="EMBL/GenBank/DDBJ databases">
        <authorList>
            <person name="Zhirakovskaya E."/>
        </authorList>
    </citation>
    <scope>NUCLEOTIDE SEQUENCE</scope>
</reference>
<dbReference type="HAMAP" id="MF_01217">
    <property type="entry name" value="Acyl_carrier"/>
    <property type="match status" value="1"/>
</dbReference>
<dbReference type="InterPro" id="IPR003231">
    <property type="entry name" value="ACP"/>
</dbReference>
<proteinExistence type="inferred from homology"/>
<keyword evidence="2" id="KW-0597">Phosphoprotein</keyword>
<dbReference type="InterPro" id="IPR009081">
    <property type="entry name" value="PP-bd_ACP"/>
</dbReference>
<dbReference type="EMBL" id="UOFH01000014">
    <property type="protein sequence ID" value="VAW58512.1"/>
    <property type="molecule type" value="Genomic_DNA"/>
</dbReference>
<dbReference type="InterPro" id="IPR036736">
    <property type="entry name" value="ACP-like_sf"/>
</dbReference>
<evidence type="ECO:0000313" key="4">
    <source>
        <dbReference type="EMBL" id="VAW58512.1"/>
    </source>
</evidence>
<dbReference type="Gene3D" id="1.10.1200.10">
    <property type="entry name" value="ACP-like"/>
    <property type="match status" value="1"/>
</dbReference>
<evidence type="ECO:0000256" key="1">
    <source>
        <dbReference type="ARBA" id="ARBA00022450"/>
    </source>
</evidence>
<dbReference type="PROSITE" id="PS50075">
    <property type="entry name" value="CARRIER"/>
    <property type="match status" value="1"/>
</dbReference>
<gene>
    <name evidence="4" type="ORF">MNBD_GAMMA08-2536</name>
</gene>
<accession>A0A3B0X4W6</accession>
<keyword evidence="1" id="KW-0596">Phosphopantetheine</keyword>
<protein>
    <submittedName>
        <fullName evidence="4">Acyl carrier protein (ACP2)</fullName>
    </submittedName>
</protein>
<name>A0A3B0X4W6_9ZZZZ</name>
<dbReference type="NCBIfam" id="NF003757">
    <property type="entry name" value="PRK05350.1"/>
    <property type="match status" value="1"/>
</dbReference>
<evidence type="ECO:0000259" key="3">
    <source>
        <dbReference type="PROSITE" id="PS50075"/>
    </source>
</evidence>
<dbReference type="AlphaFoldDB" id="A0A3B0X4W6"/>
<evidence type="ECO:0000256" key="2">
    <source>
        <dbReference type="ARBA" id="ARBA00022553"/>
    </source>
</evidence>
<dbReference type="SUPFAM" id="SSF47336">
    <property type="entry name" value="ACP-like"/>
    <property type="match status" value="1"/>
</dbReference>
<dbReference type="GO" id="GO:0006633">
    <property type="term" value="P:fatty acid biosynthetic process"/>
    <property type="evidence" value="ECO:0007669"/>
    <property type="project" value="InterPro"/>
</dbReference>